<evidence type="ECO:0000256" key="1">
    <source>
        <dbReference type="ARBA" id="ARBA00001033"/>
    </source>
</evidence>
<comment type="catalytic activity">
    <reaction evidence="1 8">
        <text>a myo-inositol phosphate + H2O = myo-inositol + phosphate</text>
        <dbReference type="Rhea" id="RHEA:24056"/>
        <dbReference type="ChEBI" id="CHEBI:15377"/>
        <dbReference type="ChEBI" id="CHEBI:17268"/>
        <dbReference type="ChEBI" id="CHEBI:43474"/>
        <dbReference type="ChEBI" id="CHEBI:84139"/>
        <dbReference type="EC" id="3.1.3.25"/>
    </reaction>
</comment>
<dbReference type="AlphaFoldDB" id="A0AA49Q6V3"/>
<proteinExistence type="inferred from homology"/>
<keyword evidence="5 8" id="KW-0378">Hydrolase</keyword>
<dbReference type="InterPro" id="IPR000760">
    <property type="entry name" value="Inositol_monophosphatase-like"/>
</dbReference>
<evidence type="ECO:0000313" key="9">
    <source>
        <dbReference type="EMBL" id="WKW11487.1"/>
    </source>
</evidence>
<feature type="binding site" evidence="7">
    <location>
        <position position="221"/>
    </location>
    <ligand>
        <name>Mg(2+)</name>
        <dbReference type="ChEBI" id="CHEBI:18420"/>
        <label>1</label>
        <note>catalytic</note>
    </ligand>
</feature>
<dbReference type="PROSITE" id="PS00629">
    <property type="entry name" value="IMP_1"/>
    <property type="match status" value="1"/>
</dbReference>
<evidence type="ECO:0000256" key="2">
    <source>
        <dbReference type="ARBA" id="ARBA00001946"/>
    </source>
</evidence>
<sequence>MGLQQERTDWLAVAVRAAAAGAAVIRDAAPDIRNLDWRSKGPTDFVSEVDLAAEAAILAVMGEGVPRATVLAEESAASVPRELLEHGVAIVVDPLDGTTNFLHGYPEYAVSIAILVDGEPVVGVVHDVPGDEVFTARAGGGAQLNGQPIRVSDITDPQRALIGTGFPFRDPNDIDPYHRQMAAVMAHVSGVRRPGAASIDLASVACGRFDGFWEMMLSPWDFAAGMLLVREAGGRATDMSGAHLTAFGPSAVLAGNPAMHRWLQNRLNQSLRTN</sequence>
<dbReference type="SUPFAM" id="SSF56655">
    <property type="entry name" value="Carbohydrate phosphatase"/>
    <property type="match status" value="1"/>
</dbReference>
<evidence type="ECO:0000256" key="5">
    <source>
        <dbReference type="ARBA" id="ARBA00022801"/>
    </source>
</evidence>
<dbReference type="PROSITE" id="PS00630">
    <property type="entry name" value="IMP_2"/>
    <property type="match status" value="1"/>
</dbReference>
<dbReference type="GO" id="GO:0008934">
    <property type="term" value="F:inositol monophosphate 1-phosphatase activity"/>
    <property type="evidence" value="ECO:0007669"/>
    <property type="project" value="InterPro"/>
</dbReference>
<dbReference type="InterPro" id="IPR020550">
    <property type="entry name" value="Inositol_monophosphatase_CS"/>
</dbReference>
<protein>
    <recommendedName>
        <fullName evidence="8">Inositol-1-monophosphatase</fullName>
        <ecNumber evidence="8">3.1.3.25</ecNumber>
    </recommendedName>
</protein>
<dbReference type="PANTHER" id="PTHR20854:SF4">
    <property type="entry name" value="INOSITOL-1-MONOPHOSPHATASE-RELATED"/>
    <property type="match status" value="1"/>
</dbReference>
<keyword evidence="4 7" id="KW-0479">Metal-binding</keyword>
<dbReference type="GO" id="GO:0006020">
    <property type="term" value="P:inositol metabolic process"/>
    <property type="evidence" value="ECO:0007669"/>
    <property type="project" value="TreeGrafter"/>
</dbReference>
<dbReference type="InterPro" id="IPR022337">
    <property type="entry name" value="Inositol_monophosphatase_SuhB"/>
</dbReference>
<keyword evidence="6 7" id="KW-0460">Magnesium</keyword>
<evidence type="ECO:0000256" key="4">
    <source>
        <dbReference type="ARBA" id="ARBA00022723"/>
    </source>
</evidence>
<dbReference type="KEGG" id="pspc:Strain318_000740"/>
<accession>A0AA49Q448</accession>
<keyword evidence="11" id="KW-1185">Reference proteome</keyword>
<dbReference type="Gene3D" id="3.40.190.80">
    <property type="match status" value="1"/>
</dbReference>
<reference evidence="10" key="1">
    <citation type="submission" date="2023-07" db="EMBL/GenBank/DDBJ databases">
        <authorList>
            <person name="Haufschild T."/>
            <person name="Kallscheuer N."/>
            <person name="Hammer J."/>
            <person name="Kohn T."/>
            <person name="Kabuu M."/>
            <person name="Jogler M."/>
            <person name="Wohfarth N."/>
            <person name="Heuer A."/>
            <person name="Rohde M."/>
            <person name="van Teeseling M.C.F."/>
            <person name="Jogler C."/>
        </authorList>
    </citation>
    <scope>NUCLEOTIDE SEQUENCE</scope>
    <source>
        <strain evidence="9">Strain 138</strain>
        <strain evidence="10">Strain 318</strain>
    </source>
</reference>
<accession>A0AA49Q6V3</accession>
<comment type="similarity">
    <text evidence="3 8">Belongs to the inositol monophosphatase superfamily.</text>
</comment>
<dbReference type="PRINTS" id="PR00377">
    <property type="entry name" value="IMPHPHTASES"/>
</dbReference>
<comment type="cofactor">
    <cofactor evidence="2 7 8">
        <name>Mg(2+)</name>
        <dbReference type="ChEBI" id="CHEBI:18420"/>
    </cofactor>
</comment>
<dbReference type="Pfam" id="PF00459">
    <property type="entry name" value="Inositol_P"/>
    <property type="match status" value="1"/>
</dbReference>
<dbReference type="EC" id="3.1.3.25" evidence="8"/>
<feature type="binding site" evidence="7">
    <location>
        <position position="73"/>
    </location>
    <ligand>
        <name>Mg(2+)</name>
        <dbReference type="ChEBI" id="CHEBI:18420"/>
        <label>1</label>
        <note>catalytic</note>
    </ligand>
</feature>
<dbReference type="EMBL" id="CP130613">
    <property type="protein sequence ID" value="WKW14397.1"/>
    <property type="molecule type" value="Genomic_DNA"/>
</dbReference>
<evidence type="ECO:0000256" key="8">
    <source>
        <dbReference type="RuleBase" id="RU364068"/>
    </source>
</evidence>
<dbReference type="PANTHER" id="PTHR20854">
    <property type="entry name" value="INOSITOL MONOPHOSPHATASE"/>
    <property type="match status" value="1"/>
</dbReference>
<dbReference type="GO" id="GO:0046854">
    <property type="term" value="P:phosphatidylinositol phosphate biosynthetic process"/>
    <property type="evidence" value="ECO:0007669"/>
    <property type="project" value="InterPro"/>
</dbReference>
<feature type="binding site" evidence="7">
    <location>
        <position position="96"/>
    </location>
    <ligand>
        <name>Mg(2+)</name>
        <dbReference type="ChEBI" id="CHEBI:18420"/>
        <label>1</label>
        <note>catalytic</note>
    </ligand>
</feature>
<dbReference type="GO" id="GO:0007165">
    <property type="term" value="P:signal transduction"/>
    <property type="evidence" value="ECO:0007669"/>
    <property type="project" value="TreeGrafter"/>
</dbReference>
<dbReference type="InterPro" id="IPR020583">
    <property type="entry name" value="Inositol_monoP_metal-BS"/>
</dbReference>
<name>A0AA49Q6V3_9BACT</name>
<feature type="binding site" evidence="7">
    <location>
        <position position="93"/>
    </location>
    <ligand>
        <name>Mg(2+)</name>
        <dbReference type="ChEBI" id="CHEBI:18420"/>
        <label>2</label>
    </ligand>
</feature>
<feature type="binding site" evidence="7">
    <location>
        <position position="95"/>
    </location>
    <ligand>
        <name>Mg(2+)</name>
        <dbReference type="ChEBI" id="CHEBI:18420"/>
        <label>1</label>
        <note>catalytic</note>
    </ligand>
</feature>
<evidence type="ECO:0000313" key="10">
    <source>
        <dbReference type="EMBL" id="WKW14397.1"/>
    </source>
</evidence>
<evidence type="ECO:0000256" key="6">
    <source>
        <dbReference type="ARBA" id="ARBA00022842"/>
    </source>
</evidence>
<gene>
    <name evidence="9" type="ORF">Strain138_000740</name>
    <name evidence="10" type="ORF">Strain318_000740</name>
</gene>
<dbReference type="PRINTS" id="PR01959">
    <property type="entry name" value="SBIMPHPHTASE"/>
</dbReference>
<dbReference type="EMBL" id="CP130612">
    <property type="protein sequence ID" value="WKW11487.1"/>
    <property type="molecule type" value="Genomic_DNA"/>
</dbReference>
<dbReference type="GO" id="GO:0046872">
    <property type="term" value="F:metal ion binding"/>
    <property type="evidence" value="ECO:0007669"/>
    <property type="project" value="UniProtKB-KW"/>
</dbReference>
<dbReference type="CDD" id="cd01639">
    <property type="entry name" value="IMPase"/>
    <property type="match status" value="1"/>
</dbReference>
<evidence type="ECO:0000313" key="11">
    <source>
        <dbReference type="Proteomes" id="UP001229955"/>
    </source>
</evidence>
<dbReference type="Proteomes" id="UP001229955">
    <property type="component" value="Chromosome"/>
</dbReference>
<evidence type="ECO:0000256" key="3">
    <source>
        <dbReference type="ARBA" id="ARBA00009759"/>
    </source>
</evidence>
<dbReference type="InterPro" id="IPR033942">
    <property type="entry name" value="IMPase"/>
</dbReference>
<dbReference type="Gene3D" id="3.30.540.10">
    <property type="entry name" value="Fructose-1,6-Bisphosphatase, subunit A, domain 1"/>
    <property type="match status" value="1"/>
</dbReference>
<evidence type="ECO:0000256" key="7">
    <source>
        <dbReference type="PIRSR" id="PIRSR600760-2"/>
    </source>
</evidence>
<organism evidence="10 11">
    <name type="scientific">Pseudogemmatithrix spongiicola</name>
    <dbReference type="NCBI Taxonomy" id="3062599"/>
    <lineage>
        <taxon>Bacteria</taxon>
        <taxon>Pseudomonadati</taxon>
        <taxon>Gemmatimonadota</taxon>
        <taxon>Gemmatimonadia</taxon>
        <taxon>Gemmatimonadales</taxon>
        <taxon>Gemmatimonadaceae</taxon>
        <taxon>Pseudogemmatithrix</taxon>
    </lineage>
</organism>
<dbReference type="FunFam" id="3.30.540.10:FF:000003">
    <property type="entry name" value="Inositol-1-monophosphatase"/>
    <property type="match status" value="1"/>
</dbReference>
<dbReference type="RefSeq" id="WP_367887185.1">
    <property type="nucleotide sequence ID" value="NZ_CP130612.1"/>
</dbReference>